<evidence type="ECO:0000313" key="2">
    <source>
        <dbReference type="Proteomes" id="UP001148629"/>
    </source>
</evidence>
<protein>
    <submittedName>
        <fullName evidence="1">Uncharacterized protein</fullName>
    </submittedName>
</protein>
<name>A0ACC1SQB0_9HYPO</name>
<proteinExistence type="predicted"/>
<comment type="caution">
    <text evidence="1">The sequence shown here is derived from an EMBL/GenBank/DDBJ whole genome shotgun (WGS) entry which is preliminary data.</text>
</comment>
<reference evidence="1" key="1">
    <citation type="submission" date="2022-08" db="EMBL/GenBank/DDBJ databases">
        <title>Genome Sequence of Fusarium decemcellulare.</title>
        <authorList>
            <person name="Buettner E."/>
        </authorList>
    </citation>
    <scope>NUCLEOTIDE SEQUENCE</scope>
    <source>
        <strain evidence="1">Babe19</strain>
    </source>
</reference>
<dbReference type="EMBL" id="JANRMS010000201">
    <property type="protein sequence ID" value="KAJ3544302.1"/>
    <property type="molecule type" value="Genomic_DNA"/>
</dbReference>
<sequence length="940" mass="104832">MSPARSRGKSSSEDGETMKLPASSQGSKADEEPSLETSPVPVALQWLVGFLPVPSSDQVTQFMHLATLLVVAWLCCFAKQTIIEFAQFVCGVVGWFSAQYISMSGADPFGGPIVPPPLPPLLRHVDAWCPAIQVGASDLDRLSKLVQDLEIPILPTKAAYELQTLDVEFQTEMVGSLATGRFAVKWLVEEIRVDAVSQRCWEDGKSKDESSWLNGWRDDCRNRLIRQTKRLLFMLQAVHQTRSGINMELVKNASYSLAKVHKYTCTAANKLRNQQARLVVDKEASLRYERNDRQDVADLATALGQAANTIDAICQMIKVDNNGLADTRKLMEKEVKLLEASINGVDGALDWLKVETVGSQLLAEGLEKKVLTGNKNTAPARSYKETDSLVHGSNNIIIIHHSKAIQFMFRAKGSTKPVVGSSPRLASDNAEGSSPLSEIREISAELGDPSRADSDQSRWIRWPVILFKALIYQPIRIVISQPATVVFLLSLFLFVGVPWLITSGLLSAWLGLRSNPHYHGGKGEETAMREALETMGSIERRLRLSTTSRWTFASVIDKQGLSTTARSRSDPRTFLSSGFQIIDKDQLIEEESIPEYNLDHFYPATARPLPSSLLATSTLKIYIHNSMHHRELPFYEKLDKVLPSNHVGAGNVRKLISSIHIDGPYEKHTALVLQVSQMSLRDMDTVFMNGRGFDEDFVKSAIKELLEAVDFLHAEVQAVHTGEQPILPRSAVAMLIMKSDQTSIRAISFLDSEFSSPAPRKQPAGRTVYLSRLMKPKVGPLLLSDFGEVRLGPGLHAGDIIPIIYRAPETLLRIQWSYAVDIWSVGLTAWDLLEGKTLFSARKDDGSFSDGVHFSELIAALGPPPPELLAKHRERALEYWDENGKWDEFVPIPMEKTLEAAETKLKDNTRFLHFIRRALTWDPSKRPTARELLQDPWLMD</sequence>
<organism evidence="1 2">
    <name type="scientific">Fusarium decemcellulare</name>
    <dbReference type="NCBI Taxonomy" id="57161"/>
    <lineage>
        <taxon>Eukaryota</taxon>
        <taxon>Fungi</taxon>
        <taxon>Dikarya</taxon>
        <taxon>Ascomycota</taxon>
        <taxon>Pezizomycotina</taxon>
        <taxon>Sordariomycetes</taxon>
        <taxon>Hypocreomycetidae</taxon>
        <taxon>Hypocreales</taxon>
        <taxon>Nectriaceae</taxon>
        <taxon>Fusarium</taxon>
        <taxon>Fusarium decemcellulare species complex</taxon>
    </lineage>
</organism>
<evidence type="ECO:0000313" key="1">
    <source>
        <dbReference type="EMBL" id="KAJ3544302.1"/>
    </source>
</evidence>
<dbReference type="Proteomes" id="UP001148629">
    <property type="component" value="Unassembled WGS sequence"/>
</dbReference>
<accession>A0ACC1SQB0</accession>
<keyword evidence="2" id="KW-1185">Reference proteome</keyword>
<gene>
    <name evidence="1" type="ORF">NM208_g3124</name>
</gene>